<sequence>MRIVQYIMISSLFIIHVLIYPSMCTFYPMDACTYNIIKHSIQSSVDLKYELCLDRIEEVIEDINSFNSINNYIKTNITILGNNRYLLFRNRKTAKIIIKNNLYNILLSVECLSEDISQDTGPYRAHGHGDSTRFNTPLVRVHGFIGINPISKKNMYKIIKITDLFPNKEIINRYSVLTLPDIEAKIFLSIDNITEFSVCINTLKRSMVYICTKYTEEDKISVIKSYYNIIKTFNSYRMLEALNIKKIKDLWTCTNIAEKEMKKFIKLNPDSKNFEKTKFILKNLEIFQLDIQIMSTANIIAINTCDAIKNTIDQIKIEVNALDLVISKEFQVIMNITVKLNNYTTNLIKNWNIYCFDSKVLYNIEISLNTTINAYFTLIQKYDALFIDKFNELKKKIFKLKEEQNIKENSLLVSRHISYLQCILDYLSVCKKKSSLFLNEIEKKLIN</sequence>
<organism evidence="2 3">
    <name type="scientific">Nematocida parisii (strain ERTm3)</name>
    <name type="common">Nematode killer fungus</name>
    <dbReference type="NCBI Taxonomy" id="935791"/>
    <lineage>
        <taxon>Eukaryota</taxon>
        <taxon>Fungi</taxon>
        <taxon>Fungi incertae sedis</taxon>
        <taxon>Microsporidia</taxon>
        <taxon>Nematocida</taxon>
    </lineage>
</organism>
<dbReference type="InParanoid" id="I3EJI8"/>
<protein>
    <submittedName>
        <fullName evidence="2">Uncharacterized protein</fullName>
    </submittedName>
</protein>
<reference evidence="2" key="1">
    <citation type="submission" date="2011-01" db="EMBL/GenBank/DDBJ databases">
        <title>The Genome Sequence of Nematocida parisii strain ERTm3.</title>
        <authorList>
            <consortium name="The Broad Institute Genome Sequencing Platform"/>
            <consortium name="The Broad Institute Genome Sequencing Center for Infectious Disease"/>
            <person name="Cuomo C."/>
            <person name="Troemel E."/>
            <person name="Young S.K."/>
            <person name="Zeng Q."/>
            <person name="Gargeya S."/>
            <person name="Fitzgerald M."/>
            <person name="Haas B."/>
            <person name="Abouelleil A."/>
            <person name="Alvarado L."/>
            <person name="Arachchi H.M."/>
            <person name="Berlin A."/>
            <person name="Chapman S.B."/>
            <person name="Gearin G."/>
            <person name="Goldberg J."/>
            <person name="Griggs A."/>
            <person name="Gujja S."/>
            <person name="Hansen M."/>
            <person name="Heiman D."/>
            <person name="Howarth C."/>
            <person name="Larimer J."/>
            <person name="Lui A."/>
            <person name="MacDonald P.J.P."/>
            <person name="McCowen C."/>
            <person name="Montmayeur A."/>
            <person name="Murphy C."/>
            <person name="Neiman D."/>
            <person name="Pearson M."/>
            <person name="Priest M."/>
            <person name="Roberts A."/>
            <person name="Saif S."/>
            <person name="Shea T."/>
            <person name="Sisk P."/>
            <person name="Stolte C."/>
            <person name="Sykes S."/>
            <person name="Wortman J."/>
            <person name="Nusbaum C."/>
            <person name="Birren B."/>
        </authorList>
    </citation>
    <scope>NUCLEOTIDE SEQUENCE</scope>
    <source>
        <strain evidence="2">ERTm3</strain>
    </source>
</reference>
<feature type="transmembrane region" description="Helical" evidence="1">
    <location>
        <begin position="7"/>
        <end position="29"/>
    </location>
</feature>
<dbReference type="Proteomes" id="UP000002872">
    <property type="component" value="Unassembled WGS sequence"/>
</dbReference>
<dbReference type="EMBL" id="GL870876">
    <property type="protein sequence ID" value="EIJ89385.1"/>
    <property type="molecule type" value="Genomic_DNA"/>
</dbReference>
<evidence type="ECO:0000256" key="1">
    <source>
        <dbReference type="SAM" id="Phobius"/>
    </source>
</evidence>
<evidence type="ECO:0000313" key="2">
    <source>
        <dbReference type="EMBL" id="EIJ89385.1"/>
    </source>
</evidence>
<dbReference type="VEuPathDB" id="MicrosporidiaDB:NEQG_00155"/>
<dbReference type="OrthoDB" id="10307299at2759"/>
<evidence type="ECO:0000313" key="3">
    <source>
        <dbReference type="Proteomes" id="UP000002872"/>
    </source>
</evidence>
<dbReference type="AlphaFoldDB" id="I3EJI8"/>
<dbReference type="HOGENOM" id="CLU_612643_0_0_1"/>
<keyword evidence="1" id="KW-1133">Transmembrane helix</keyword>
<keyword evidence="1" id="KW-0812">Transmembrane</keyword>
<accession>I3EJI8</accession>
<keyword evidence="1" id="KW-0472">Membrane</keyword>
<gene>
    <name evidence="2" type="ORF">NEQG_00155</name>
</gene>
<name>I3EJI8_NEMP3</name>
<dbReference type="OMA" id="INTEDCN"/>
<keyword evidence="3" id="KW-1185">Reference proteome</keyword>
<proteinExistence type="predicted"/>